<gene>
    <name evidence="2" type="ORF">JQS43_10130</name>
</gene>
<dbReference type="EMBL" id="CP070499">
    <property type="protein sequence ID" value="QSB16593.1"/>
    <property type="molecule type" value="Genomic_DNA"/>
</dbReference>
<protein>
    <submittedName>
        <fullName evidence="2">DUF2398 family protein</fullName>
    </submittedName>
</protein>
<accession>A0A895YMQ6</accession>
<feature type="region of interest" description="Disordered" evidence="1">
    <location>
        <begin position="345"/>
        <end position="393"/>
    </location>
</feature>
<dbReference type="AlphaFoldDB" id="A0A895YMQ6"/>
<evidence type="ECO:0000256" key="1">
    <source>
        <dbReference type="SAM" id="MobiDB-lite"/>
    </source>
</evidence>
<keyword evidence="3" id="KW-1185">Reference proteome</keyword>
<evidence type="ECO:0000313" key="2">
    <source>
        <dbReference type="EMBL" id="QSB16593.1"/>
    </source>
</evidence>
<dbReference type="InterPro" id="IPR013494">
    <property type="entry name" value="CHP02678"/>
</dbReference>
<sequence>MSGHRFAEEISDLELADYQRAVRLVLRHPLITAGWPDEKALPRVRRFAASLRHDLAEAFGYRLELHGATARLVRTRDSLETDHPARSRNGRPFDRQRYAYLSLCLAVLGRAGIQITLSELAESVAADAGRITGLGLDPDRGADRRAFVDAVGWLEERGALRTADGSSVAWASDPGTGEALYDVARDVVLALFRPSRVLQHVESVTALLDRSGAADNPNSSGNAARRAAAQAARRAVVEQPVVYLAEVAEPVANHLRGSALPADLYRLTGLRVERRAEGVLLVDTVNFSVERFPGTGSVAQAAVLLAVEMADRVVDPDRRRVRRFPPPEPAEQRLRLAREIDAGLPTGTLVPLPDESPDLAPAATDGGPGDDGGPDAFGRPRDDQAGPGRLPFATDSFLQESTDQILRRYGKAFGAGWHADPQRLRTEAVALLARFGAVAIVPGGVLVRPLVGRYRNTVATVKKRATTPELFA</sequence>
<dbReference type="Pfam" id="PF09661">
    <property type="entry name" value="DUF2398"/>
    <property type="match status" value="1"/>
</dbReference>
<organism evidence="2 3">
    <name type="scientific">Natronosporangium hydrolyticum</name>
    <dbReference type="NCBI Taxonomy" id="2811111"/>
    <lineage>
        <taxon>Bacteria</taxon>
        <taxon>Bacillati</taxon>
        <taxon>Actinomycetota</taxon>
        <taxon>Actinomycetes</taxon>
        <taxon>Micromonosporales</taxon>
        <taxon>Micromonosporaceae</taxon>
        <taxon>Natronosporangium</taxon>
    </lineage>
</organism>
<reference evidence="2" key="1">
    <citation type="submission" date="2021-02" db="EMBL/GenBank/DDBJ databases">
        <title>Natrosporangium hydrolyticum gen. nov., sp. nov, a haloalkaliphilic actinobacterium from a soda solonchak soil.</title>
        <authorList>
            <person name="Sorokin D.Y."/>
            <person name="Khijniak T.V."/>
            <person name="Zakharycheva A.P."/>
            <person name="Boueva O.V."/>
            <person name="Ariskina E.V."/>
            <person name="Hahnke R.L."/>
            <person name="Bunk B."/>
            <person name="Sproer C."/>
            <person name="Schumann P."/>
            <person name="Evtushenko L.I."/>
            <person name="Kublanov I.V."/>
        </authorList>
    </citation>
    <scope>NUCLEOTIDE SEQUENCE</scope>
    <source>
        <strain evidence="2">DSM 106523</strain>
    </source>
</reference>
<dbReference type="Proteomes" id="UP000662857">
    <property type="component" value="Chromosome"/>
</dbReference>
<name>A0A895YMQ6_9ACTN</name>
<dbReference type="KEGG" id="nhy:JQS43_10130"/>
<evidence type="ECO:0000313" key="3">
    <source>
        <dbReference type="Proteomes" id="UP000662857"/>
    </source>
</evidence>
<dbReference type="RefSeq" id="WP_239678820.1">
    <property type="nucleotide sequence ID" value="NZ_CP070499.1"/>
</dbReference>
<proteinExistence type="predicted"/>